<gene>
    <name evidence="1" type="ORF">SFRICE_028266</name>
</gene>
<organism evidence="1">
    <name type="scientific">Spodoptera frugiperda</name>
    <name type="common">Fall armyworm</name>
    <dbReference type="NCBI Taxonomy" id="7108"/>
    <lineage>
        <taxon>Eukaryota</taxon>
        <taxon>Metazoa</taxon>
        <taxon>Ecdysozoa</taxon>
        <taxon>Arthropoda</taxon>
        <taxon>Hexapoda</taxon>
        <taxon>Insecta</taxon>
        <taxon>Pterygota</taxon>
        <taxon>Neoptera</taxon>
        <taxon>Endopterygota</taxon>
        <taxon>Lepidoptera</taxon>
        <taxon>Glossata</taxon>
        <taxon>Ditrysia</taxon>
        <taxon>Noctuoidea</taxon>
        <taxon>Noctuidae</taxon>
        <taxon>Amphipyrinae</taxon>
        <taxon>Spodoptera</taxon>
    </lineage>
</organism>
<dbReference type="EMBL" id="ODYU01000183">
    <property type="protein sequence ID" value="SOQ34547.1"/>
    <property type="molecule type" value="Genomic_DNA"/>
</dbReference>
<dbReference type="AlphaFoldDB" id="A0A2H1V128"/>
<accession>A0A2H1V128</accession>
<protein>
    <submittedName>
        <fullName evidence="1">SFRICE_028266</fullName>
    </submittedName>
</protein>
<sequence length="131" mass="14563">MPHTMIFSCIVGAFTNIQVHIHMTPKSKAAIFGLHKDMLHAGIDPATSYTASSCLATKPTVESKQSTHDKLIVGLPRWSSCRKCDCRTRGLGFDSRIRQRNTGFFCIVARSLELCPVYGNRLSPYYLGLLT</sequence>
<evidence type="ECO:0000313" key="1">
    <source>
        <dbReference type="EMBL" id="SOQ34547.1"/>
    </source>
</evidence>
<name>A0A2H1V128_SPOFR</name>
<proteinExistence type="predicted"/>
<reference evidence="1" key="1">
    <citation type="submission" date="2016-07" db="EMBL/GenBank/DDBJ databases">
        <authorList>
            <person name="Bretaudeau A."/>
        </authorList>
    </citation>
    <scope>NUCLEOTIDE SEQUENCE</scope>
    <source>
        <strain evidence="1">Rice</strain>
        <tissue evidence="1">Whole body</tissue>
    </source>
</reference>